<feature type="non-terminal residue" evidence="1">
    <location>
        <position position="127"/>
    </location>
</feature>
<comment type="caution">
    <text evidence="1">The sequence shown here is derived from an EMBL/GenBank/DDBJ whole genome shotgun (WGS) entry which is preliminary data.</text>
</comment>
<gene>
    <name evidence="1" type="ORF">H5410_015758</name>
</gene>
<name>A0A9J5ZUJ6_SOLCO</name>
<sequence length="127" mass="14728">MANQTFIPSTSKFTNPFSLDTDSVLDYDKFLKPQILNEKITSPISLPTIPYEPNMLLHGEPYTKWTEKGVKSMGIIESLQHAIIGFFRNRHILIRLSLKEDFINITSKLDVWNYIIFSVAFRTYVVK</sequence>
<dbReference type="Proteomes" id="UP000824120">
    <property type="component" value="Chromosome 3"/>
</dbReference>
<evidence type="ECO:0000313" key="2">
    <source>
        <dbReference type="Proteomes" id="UP000824120"/>
    </source>
</evidence>
<evidence type="ECO:0000313" key="1">
    <source>
        <dbReference type="EMBL" id="KAG5615934.1"/>
    </source>
</evidence>
<keyword evidence="2" id="KW-1185">Reference proteome</keyword>
<reference evidence="1 2" key="1">
    <citation type="submission" date="2020-09" db="EMBL/GenBank/DDBJ databases">
        <title>De no assembly of potato wild relative species, Solanum commersonii.</title>
        <authorList>
            <person name="Cho K."/>
        </authorList>
    </citation>
    <scope>NUCLEOTIDE SEQUENCE [LARGE SCALE GENOMIC DNA]</scope>
    <source>
        <strain evidence="1">LZ3.2</strain>
        <tissue evidence="1">Leaf</tissue>
    </source>
</reference>
<accession>A0A9J5ZUJ6</accession>
<dbReference type="EMBL" id="JACXVP010000003">
    <property type="protein sequence ID" value="KAG5615934.1"/>
    <property type="molecule type" value="Genomic_DNA"/>
</dbReference>
<proteinExistence type="predicted"/>
<protein>
    <submittedName>
        <fullName evidence="1">Uncharacterized protein</fullName>
    </submittedName>
</protein>
<dbReference type="AlphaFoldDB" id="A0A9J5ZUJ6"/>
<organism evidence="1 2">
    <name type="scientific">Solanum commersonii</name>
    <name type="common">Commerson's wild potato</name>
    <name type="synonym">Commerson's nightshade</name>
    <dbReference type="NCBI Taxonomy" id="4109"/>
    <lineage>
        <taxon>Eukaryota</taxon>
        <taxon>Viridiplantae</taxon>
        <taxon>Streptophyta</taxon>
        <taxon>Embryophyta</taxon>
        <taxon>Tracheophyta</taxon>
        <taxon>Spermatophyta</taxon>
        <taxon>Magnoliopsida</taxon>
        <taxon>eudicotyledons</taxon>
        <taxon>Gunneridae</taxon>
        <taxon>Pentapetalae</taxon>
        <taxon>asterids</taxon>
        <taxon>lamiids</taxon>
        <taxon>Solanales</taxon>
        <taxon>Solanaceae</taxon>
        <taxon>Solanoideae</taxon>
        <taxon>Solaneae</taxon>
        <taxon>Solanum</taxon>
    </lineage>
</organism>